<proteinExistence type="predicted"/>
<evidence type="ECO:0000256" key="1">
    <source>
        <dbReference type="SAM" id="MobiDB-lite"/>
    </source>
</evidence>
<protein>
    <submittedName>
        <fullName evidence="2">Uncharacterized protein</fullName>
    </submittedName>
</protein>
<sequence>MVWARYKTDANFSCREISYGVLLGDLDLGFVPQLNATKETRNTHLRGWQLLRTRLACHQDTNASHYLPEPQSSIVQLRCPPKKKKIKSQLYHPCSFYPFPIRWPRSILETSDKTHPPPSKLTRPPPYPRPACPNNAMHLIRGGLSDIAPIFTSNLGYSGRPTTASRQKQTNEMKLATTEWDIAIPVLLNKQGHACKTPESWVGYSN</sequence>
<organism evidence="2 3">
    <name type="scientific">Chaetomium strumarium</name>
    <dbReference type="NCBI Taxonomy" id="1170767"/>
    <lineage>
        <taxon>Eukaryota</taxon>
        <taxon>Fungi</taxon>
        <taxon>Dikarya</taxon>
        <taxon>Ascomycota</taxon>
        <taxon>Pezizomycotina</taxon>
        <taxon>Sordariomycetes</taxon>
        <taxon>Sordariomycetidae</taxon>
        <taxon>Sordariales</taxon>
        <taxon>Chaetomiaceae</taxon>
        <taxon>Chaetomium</taxon>
    </lineage>
</organism>
<evidence type="ECO:0000313" key="3">
    <source>
        <dbReference type="Proteomes" id="UP001273166"/>
    </source>
</evidence>
<comment type="caution">
    <text evidence="2">The sequence shown here is derived from an EMBL/GenBank/DDBJ whole genome shotgun (WGS) entry which is preliminary data.</text>
</comment>
<feature type="compositionally biased region" description="Pro residues" evidence="1">
    <location>
        <begin position="116"/>
        <end position="129"/>
    </location>
</feature>
<dbReference type="GeneID" id="87884787"/>
<feature type="region of interest" description="Disordered" evidence="1">
    <location>
        <begin position="109"/>
        <end position="129"/>
    </location>
</feature>
<gene>
    <name evidence="2" type="ORF">B0T15DRAFT_45415</name>
</gene>
<reference evidence="2" key="1">
    <citation type="journal article" date="2023" name="Mol. Phylogenet. Evol.">
        <title>Genome-scale phylogeny and comparative genomics of the fungal order Sordariales.</title>
        <authorList>
            <person name="Hensen N."/>
            <person name="Bonometti L."/>
            <person name="Westerberg I."/>
            <person name="Brannstrom I.O."/>
            <person name="Guillou S."/>
            <person name="Cros-Aarteil S."/>
            <person name="Calhoun S."/>
            <person name="Haridas S."/>
            <person name="Kuo A."/>
            <person name="Mondo S."/>
            <person name="Pangilinan J."/>
            <person name="Riley R."/>
            <person name="LaButti K."/>
            <person name="Andreopoulos B."/>
            <person name="Lipzen A."/>
            <person name="Chen C."/>
            <person name="Yan M."/>
            <person name="Daum C."/>
            <person name="Ng V."/>
            <person name="Clum A."/>
            <person name="Steindorff A."/>
            <person name="Ohm R.A."/>
            <person name="Martin F."/>
            <person name="Silar P."/>
            <person name="Natvig D.O."/>
            <person name="Lalanne C."/>
            <person name="Gautier V."/>
            <person name="Ament-Velasquez S.L."/>
            <person name="Kruys A."/>
            <person name="Hutchinson M.I."/>
            <person name="Powell A.J."/>
            <person name="Barry K."/>
            <person name="Miller A.N."/>
            <person name="Grigoriev I.V."/>
            <person name="Debuchy R."/>
            <person name="Gladieux P."/>
            <person name="Hiltunen Thoren M."/>
            <person name="Johannesson H."/>
        </authorList>
    </citation>
    <scope>NUCLEOTIDE SEQUENCE</scope>
    <source>
        <strain evidence="2">CBS 333.67</strain>
    </source>
</reference>
<reference evidence="2" key="2">
    <citation type="submission" date="2023-06" db="EMBL/GenBank/DDBJ databases">
        <authorList>
            <consortium name="Lawrence Berkeley National Laboratory"/>
            <person name="Mondo S.J."/>
            <person name="Hensen N."/>
            <person name="Bonometti L."/>
            <person name="Westerberg I."/>
            <person name="Brannstrom I.O."/>
            <person name="Guillou S."/>
            <person name="Cros-Aarteil S."/>
            <person name="Calhoun S."/>
            <person name="Haridas S."/>
            <person name="Kuo A."/>
            <person name="Pangilinan J."/>
            <person name="Riley R."/>
            <person name="Labutti K."/>
            <person name="Andreopoulos B."/>
            <person name="Lipzen A."/>
            <person name="Chen C."/>
            <person name="Yanf M."/>
            <person name="Daum C."/>
            <person name="Ng V."/>
            <person name="Clum A."/>
            <person name="Steindorff A."/>
            <person name="Ohm R."/>
            <person name="Martin F."/>
            <person name="Silar P."/>
            <person name="Natvig D."/>
            <person name="Lalanne C."/>
            <person name="Gautier V."/>
            <person name="Ament-Velasquez S.L."/>
            <person name="Kruys A."/>
            <person name="Hutchinson M.I."/>
            <person name="Powell A.J."/>
            <person name="Barry K."/>
            <person name="Miller A.N."/>
            <person name="Grigoriev I.V."/>
            <person name="Debuchy R."/>
            <person name="Gladieux P."/>
            <person name="Thoren M.H."/>
            <person name="Johannesson H."/>
        </authorList>
    </citation>
    <scope>NUCLEOTIDE SEQUENCE</scope>
    <source>
        <strain evidence="2">CBS 333.67</strain>
    </source>
</reference>
<dbReference type="RefSeq" id="XP_062726451.1">
    <property type="nucleotide sequence ID" value="XM_062865958.1"/>
</dbReference>
<dbReference type="Proteomes" id="UP001273166">
    <property type="component" value="Unassembled WGS sequence"/>
</dbReference>
<accession>A0AAJ0H2N2</accession>
<name>A0AAJ0H2N2_9PEZI</name>
<evidence type="ECO:0000313" key="2">
    <source>
        <dbReference type="EMBL" id="KAK3310671.1"/>
    </source>
</evidence>
<keyword evidence="3" id="KW-1185">Reference proteome</keyword>
<dbReference type="AlphaFoldDB" id="A0AAJ0H2N2"/>
<dbReference type="EMBL" id="JAUDZG010000001">
    <property type="protein sequence ID" value="KAK3310671.1"/>
    <property type="molecule type" value="Genomic_DNA"/>
</dbReference>